<comment type="catalytic activity">
    <reaction evidence="9">
        <text>4-CDP-2-C-methyl-D-erythritol + ATP = 4-CDP-2-C-methyl-D-erythritol 2-phosphate + ADP + H(+)</text>
        <dbReference type="Rhea" id="RHEA:18437"/>
        <dbReference type="ChEBI" id="CHEBI:15378"/>
        <dbReference type="ChEBI" id="CHEBI:30616"/>
        <dbReference type="ChEBI" id="CHEBI:57823"/>
        <dbReference type="ChEBI" id="CHEBI:57919"/>
        <dbReference type="ChEBI" id="CHEBI:456216"/>
        <dbReference type="EC" id="2.7.1.148"/>
    </reaction>
</comment>
<dbReference type="InterPro" id="IPR014721">
    <property type="entry name" value="Ribsml_uS5_D2-typ_fold_subgr"/>
</dbReference>
<dbReference type="Pfam" id="PF00288">
    <property type="entry name" value="GHMP_kinases_N"/>
    <property type="match status" value="1"/>
</dbReference>
<keyword evidence="6 9" id="KW-0418">Kinase</keyword>
<dbReference type="PANTHER" id="PTHR43527:SF2">
    <property type="entry name" value="4-DIPHOSPHOCYTIDYL-2-C-METHYL-D-ERYTHRITOL KINASE, CHLOROPLASTIC"/>
    <property type="match status" value="1"/>
</dbReference>
<evidence type="ECO:0000256" key="4">
    <source>
        <dbReference type="ARBA" id="ARBA00022679"/>
    </source>
</evidence>
<dbReference type="EMBL" id="SVCM01000132">
    <property type="protein sequence ID" value="MBE6060787.1"/>
    <property type="molecule type" value="Genomic_DNA"/>
</dbReference>
<evidence type="ECO:0000256" key="2">
    <source>
        <dbReference type="ARBA" id="ARBA00012052"/>
    </source>
</evidence>
<evidence type="ECO:0000256" key="6">
    <source>
        <dbReference type="ARBA" id="ARBA00022777"/>
    </source>
</evidence>
<gene>
    <name evidence="9" type="primary">ispE</name>
    <name evidence="12" type="ORF">E7215_11535</name>
</gene>
<dbReference type="GO" id="GO:0005524">
    <property type="term" value="F:ATP binding"/>
    <property type="evidence" value="ECO:0007669"/>
    <property type="project" value="UniProtKB-UniRule"/>
</dbReference>
<proteinExistence type="inferred from homology"/>
<dbReference type="InterPro" id="IPR036554">
    <property type="entry name" value="GHMP_kinase_C_sf"/>
</dbReference>
<feature type="active site" evidence="9">
    <location>
        <position position="8"/>
    </location>
</feature>
<dbReference type="SUPFAM" id="SSF55060">
    <property type="entry name" value="GHMP Kinase, C-terminal domain"/>
    <property type="match status" value="1"/>
</dbReference>
<evidence type="ECO:0000256" key="8">
    <source>
        <dbReference type="ARBA" id="ARBA00032554"/>
    </source>
</evidence>
<dbReference type="GO" id="GO:0019288">
    <property type="term" value="P:isopentenyl diphosphate biosynthetic process, methylerythritol 4-phosphate pathway"/>
    <property type="evidence" value="ECO:0007669"/>
    <property type="project" value="UniProtKB-UniRule"/>
</dbReference>
<keyword evidence="5 9" id="KW-0547">Nucleotide-binding</keyword>
<comment type="similarity">
    <text evidence="1 9">Belongs to the GHMP kinase family. IspE subfamily.</text>
</comment>
<comment type="caution">
    <text evidence="12">The sequence shown here is derived from an EMBL/GenBank/DDBJ whole genome shotgun (WGS) entry which is preliminary data.</text>
</comment>
<feature type="binding site" evidence="9">
    <location>
        <begin position="91"/>
        <end position="101"/>
    </location>
    <ligand>
        <name>ATP</name>
        <dbReference type="ChEBI" id="CHEBI:30616"/>
    </ligand>
</feature>
<feature type="domain" description="GHMP kinase C-terminal" evidence="11">
    <location>
        <begin position="196"/>
        <end position="272"/>
    </location>
</feature>
<dbReference type="InterPro" id="IPR020568">
    <property type="entry name" value="Ribosomal_Su5_D2-typ_SF"/>
</dbReference>
<accession>A0A927WBM1</accession>
<dbReference type="Proteomes" id="UP000768462">
    <property type="component" value="Unassembled WGS sequence"/>
</dbReference>
<dbReference type="HAMAP" id="MF_00061">
    <property type="entry name" value="IspE"/>
    <property type="match status" value="1"/>
</dbReference>
<evidence type="ECO:0000256" key="1">
    <source>
        <dbReference type="ARBA" id="ARBA00009684"/>
    </source>
</evidence>
<dbReference type="InterPro" id="IPR013750">
    <property type="entry name" value="GHMP_kinase_C_dom"/>
</dbReference>
<dbReference type="NCBIfam" id="TIGR00154">
    <property type="entry name" value="ispE"/>
    <property type="match status" value="1"/>
</dbReference>
<feature type="domain" description="GHMP kinase N-terminal" evidence="10">
    <location>
        <begin position="63"/>
        <end position="141"/>
    </location>
</feature>
<evidence type="ECO:0000256" key="9">
    <source>
        <dbReference type="HAMAP-Rule" id="MF_00061"/>
    </source>
</evidence>
<comment type="pathway">
    <text evidence="9">Isoprenoid biosynthesis; isopentenyl diphosphate biosynthesis via DXP pathway; isopentenyl diphosphate from 1-deoxy-D-xylulose 5-phosphate: step 3/6.</text>
</comment>
<evidence type="ECO:0000256" key="7">
    <source>
        <dbReference type="ARBA" id="ARBA00022840"/>
    </source>
</evidence>
<evidence type="ECO:0000313" key="12">
    <source>
        <dbReference type="EMBL" id="MBE6060787.1"/>
    </source>
</evidence>
<sequence length="280" mass="31251">MKVKAYGKVNIVLDIIGKREDGYHLLRMIMQTVNIYDELTFNKGAEGIHITSNKEFVPTDNKNLVYKAIELFCHTYGIKREMEVHIEKNIPVEAGMAGGSTDAAAALRAMRDIYKPNVSNEELRLLGVKLGADVPYCIEGGTALCEGIGEVITPLKDFKDKLMVVVKPNFGISTVDTYKGFKLNEVKVHPDVEGVIKAMARDDVKYVANNMMNLLELVTIKDHKEIEDIKDFMCKEGALGAMMSGSGPTVFGFFNDVNKANQCADRLRDKYKEVFVTRTI</sequence>
<dbReference type="InterPro" id="IPR004424">
    <property type="entry name" value="IspE"/>
</dbReference>
<dbReference type="InterPro" id="IPR006204">
    <property type="entry name" value="GHMP_kinase_N_dom"/>
</dbReference>
<evidence type="ECO:0000313" key="13">
    <source>
        <dbReference type="Proteomes" id="UP000768462"/>
    </source>
</evidence>
<comment type="function">
    <text evidence="9">Catalyzes the phosphorylation of the position 2 hydroxy group of 4-diphosphocytidyl-2C-methyl-D-erythritol.</text>
</comment>
<evidence type="ECO:0000259" key="11">
    <source>
        <dbReference type="Pfam" id="PF08544"/>
    </source>
</evidence>
<organism evidence="12 13">
    <name type="scientific">Clostridium sulfidigenes</name>
    <dbReference type="NCBI Taxonomy" id="318464"/>
    <lineage>
        <taxon>Bacteria</taxon>
        <taxon>Bacillati</taxon>
        <taxon>Bacillota</taxon>
        <taxon>Clostridia</taxon>
        <taxon>Eubacteriales</taxon>
        <taxon>Clostridiaceae</taxon>
        <taxon>Clostridium</taxon>
    </lineage>
</organism>
<evidence type="ECO:0000256" key="5">
    <source>
        <dbReference type="ARBA" id="ARBA00022741"/>
    </source>
</evidence>
<evidence type="ECO:0000259" key="10">
    <source>
        <dbReference type="Pfam" id="PF00288"/>
    </source>
</evidence>
<dbReference type="Pfam" id="PF08544">
    <property type="entry name" value="GHMP_kinases_C"/>
    <property type="match status" value="1"/>
</dbReference>
<keyword evidence="7 9" id="KW-0067">ATP-binding</keyword>
<keyword evidence="4 9" id="KW-0808">Transferase</keyword>
<dbReference type="EC" id="2.7.1.148" evidence="2 9"/>
<dbReference type="AlphaFoldDB" id="A0A927WBM1"/>
<name>A0A927WBM1_9CLOT</name>
<dbReference type="PIRSF" id="PIRSF010376">
    <property type="entry name" value="IspE"/>
    <property type="match status" value="1"/>
</dbReference>
<keyword evidence="9" id="KW-0414">Isoprene biosynthesis</keyword>
<dbReference type="GO" id="GO:0016114">
    <property type="term" value="P:terpenoid biosynthetic process"/>
    <property type="evidence" value="ECO:0007669"/>
    <property type="project" value="UniProtKB-UniRule"/>
</dbReference>
<protein>
    <recommendedName>
        <fullName evidence="3 9">4-diphosphocytidyl-2-C-methyl-D-erythritol kinase</fullName>
        <shortName evidence="9">CMK</shortName>
        <ecNumber evidence="2 9">2.7.1.148</ecNumber>
    </recommendedName>
    <alternativeName>
        <fullName evidence="8 9">4-(cytidine-5'-diphospho)-2-C-methyl-D-erythritol kinase</fullName>
    </alternativeName>
</protein>
<dbReference type="Gene3D" id="3.30.230.10">
    <property type="match status" value="1"/>
</dbReference>
<feature type="active site" evidence="9">
    <location>
        <position position="133"/>
    </location>
</feature>
<reference evidence="12" key="1">
    <citation type="submission" date="2019-04" db="EMBL/GenBank/DDBJ databases">
        <title>Evolution of Biomass-Degrading Anaerobic Consortia Revealed by Metagenomics.</title>
        <authorList>
            <person name="Peng X."/>
        </authorList>
    </citation>
    <scope>NUCLEOTIDE SEQUENCE</scope>
    <source>
        <strain evidence="12">SIG254</strain>
    </source>
</reference>
<dbReference type="GO" id="GO:0050515">
    <property type="term" value="F:4-(cytidine 5'-diphospho)-2-C-methyl-D-erythritol kinase activity"/>
    <property type="evidence" value="ECO:0007669"/>
    <property type="project" value="UniProtKB-UniRule"/>
</dbReference>
<evidence type="ECO:0000256" key="3">
    <source>
        <dbReference type="ARBA" id="ARBA00017473"/>
    </source>
</evidence>
<dbReference type="SUPFAM" id="SSF54211">
    <property type="entry name" value="Ribosomal protein S5 domain 2-like"/>
    <property type="match status" value="1"/>
</dbReference>
<dbReference type="Gene3D" id="3.30.70.890">
    <property type="entry name" value="GHMP kinase, C-terminal domain"/>
    <property type="match status" value="1"/>
</dbReference>
<dbReference type="PANTHER" id="PTHR43527">
    <property type="entry name" value="4-DIPHOSPHOCYTIDYL-2-C-METHYL-D-ERYTHRITOL KINASE, CHLOROPLASTIC"/>
    <property type="match status" value="1"/>
</dbReference>